<keyword evidence="1 4" id="KW-0808">Transferase</keyword>
<dbReference type="InterPro" id="IPR000182">
    <property type="entry name" value="GNAT_dom"/>
</dbReference>
<evidence type="ECO:0000313" key="5">
    <source>
        <dbReference type="Proteomes" id="UP000014461"/>
    </source>
</evidence>
<dbReference type="Proteomes" id="UP000014461">
    <property type="component" value="Unassembled WGS sequence"/>
</dbReference>
<evidence type="ECO:0000256" key="2">
    <source>
        <dbReference type="ARBA" id="ARBA00023315"/>
    </source>
</evidence>
<evidence type="ECO:0000256" key="1">
    <source>
        <dbReference type="ARBA" id="ARBA00022679"/>
    </source>
</evidence>
<organism evidence="4 5">
    <name type="scientific">Agarivorans albus MKT 106</name>
    <dbReference type="NCBI Taxonomy" id="1331007"/>
    <lineage>
        <taxon>Bacteria</taxon>
        <taxon>Pseudomonadati</taxon>
        <taxon>Pseudomonadota</taxon>
        <taxon>Gammaproteobacteria</taxon>
        <taxon>Alteromonadales</taxon>
        <taxon>Alteromonadaceae</taxon>
        <taxon>Agarivorans</taxon>
    </lineage>
</organism>
<dbReference type="InterPro" id="IPR050832">
    <property type="entry name" value="Bact_Acetyltransf"/>
</dbReference>
<dbReference type="Pfam" id="PF00583">
    <property type="entry name" value="Acetyltransf_1"/>
    <property type="match status" value="1"/>
</dbReference>
<dbReference type="PANTHER" id="PTHR43877:SF2">
    <property type="entry name" value="AMINOALKYLPHOSPHONATE N-ACETYLTRANSFERASE-RELATED"/>
    <property type="match status" value="1"/>
</dbReference>
<reference evidence="4" key="1">
    <citation type="journal article" date="2013" name="Genome Announc.">
        <title>Draft Genome Sequence of Agarivorans albus Strain MKT 106T, an Agarolytic Marine Bacterium.</title>
        <authorList>
            <person name="Yasuike M."/>
            <person name="Nakamura Y."/>
            <person name="Kai W."/>
            <person name="Fujiwara A."/>
            <person name="Fukui Y."/>
            <person name="Satomi M."/>
            <person name="Sano M."/>
        </authorList>
    </citation>
    <scope>NUCLEOTIDE SEQUENCE [LARGE SCALE GENOMIC DNA]</scope>
</reference>
<dbReference type="Gene3D" id="3.40.630.30">
    <property type="match status" value="1"/>
</dbReference>
<accession>R9PPJ2</accession>
<dbReference type="SUPFAM" id="SSF55729">
    <property type="entry name" value="Acyl-CoA N-acyltransferases (Nat)"/>
    <property type="match status" value="1"/>
</dbReference>
<dbReference type="PROSITE" id="PS51186">
    <property type="entry name" value="GNAT"/>
    <property type="match status" value="1"/>
</dbReference>
<dbReference type="EMBL" id="BARX01000024">
    <property type="protein sequence ID" value="GAD03203.1"/>
    <property type="molecule type" value="Genomic_DNA"/>
</dbReference>
<feature type="domain" description="N-acetyltransferase" evidence="3">
    <location>
        <begin position="2"/>
        <end position="147"/>
    </location>
</feature>
<gene>
    <name evidence="4" type="ORF">AALB_3283</name>
</gene>
<sequence length="172" mass="19205">MIEICHENPNNEQSKQLLKAQADSLMKLTGNSAVECFNESEFLAEDAVFLLVKRKGVALACGGFRYLQPGICEMKRIYSHQAGLGKVILQALEQYAVTLGYQQIYLATRNSNTQAIQFYAKHGYRAISPFGVYSHHPHYLSLAKSLANAEQTLGIKKRSLVTALNQYYSPIS</sequence>
<keyword evidence="2" id="KW-0012">Acyltransferase</keyword>
<dbReference type="PANTHER" id="PTHR43877">
    <property type="entry name" value="AMINOALKYLPHOSPHONATE N-ACETYLTRANSFERASE-RELATED-RELATED"/>
    <property type="match status" value="1"/>
</dbReference>
<name>R9PPJ2_AGAAL</name>
<dbReference type="InterPro" id="IPR016181">
    <property type="entry name" value="Acyl_CoA_acyltransferase"/>
</dbReference>
<keyword evidence="5" id="KW-1185">Reference proteome</keyword>
<dbReference type="AlphaFoldDB" id="R9PPJ2"/>
<dbReference type="GO" id="GO:0016747">
    <property type="term" value="F:acyltransferase activity, transferring groups other than amino-acyl groups"/>
    <property type="evidence" value="ECO:0007669"/>
    <property type="project" value="InterPro"/>
</dbReference>
<dbReference type="STRING" id="1331007.AALB_3283"/>
<dbReference type="CDD" id="cd04301">
    <property type="entry name" value="NAT_SF"/>
    <property type="match status" value="1"/>
</dbReference>
<evidence type="ECO:0000313" key="4">
    <source>
        <dbReference type="EMBL" id="GAD03203.1"/>
    </source>
</evidence>
<evidence type="ECO:0000259" key="3">
    <source>
        <dbReference type="PROSITE" id="PS51186"/>
    </source>
</evidence>
<comment type="caution">
    <text evidence="4">The sequence shown here is derived from an EMBL/GenBank/DDBJ whole genome shotgun (WGS) entry which is preliminary data.</text>
</comment>
<proteinExistence type="predicted"/>
<protein>
    <submittedName>
        <fullName evidence="4">GCN5-related N-acetyltransferase</fullName>
    </submittedName>
</protein>
<dbReference type="OrthoDB" id="5419426at2"/>